<evidence type="ECO:0000256" key="1">
    <source>
        <dbReference type="ARBA" id="ARBA00004370"/>
    </source>
</evidence>
<keyword evidence="4 5" id="KW-0472">Membrane</keyword>
<evidence type="ECO:0000256" key="4">
    <source>
        <dbReference type="ARBA" id="ARBA00023136"/>
    </source>
</evidence>
<comment type="caution">
    <text evidence="6">The sequence shown here is derived from an EMBL/GenBank/DDBJ whole genome shotgun (WGS) entry which is preliminary data.</text>
</comment>
<keyword evidence="2 5" id="KW-0812">Transmembrane</keyword>
<accession>A0A2N0APD2</accession>
<reference evidence="6 7" key="1">
    <citation type="submission" date="2017-07" db="EMBL/GenBank/DDBJ databases">
        <title>Leptospira spp. isolated from tropical soils.</title>
        <authorList>
            <person name="Thibeaux R."/>
            <person name="Iraola G."/>
            <person name="Ferres I."/>
            <person name="Bierque E."/>
            <person name="Girault D."/>
            <person name="Soupe-Gilbert M.-E."/>
            <person name="Picardeau M."/>
            <person name="Goarant C."/>
        </authorList>
    </citation>
    <scope>NUCLEOTIDE SEQUENCE [LARGE SCALE GENOMIC DNA]</scope>
    <source>
        <strain evidence="6 7">FH2-B-A1</strain>
    </source>
</reference>
<dbReference type="InterPro" id="IPR023352">
    <property type="entry name" value="MAPEG-like_dom_sf"/>
</dbReference>
<dbReference type="EMBL" id="NPDX01000001">
    <property type="protein sequence ID" value="PJZ86174.1"/>
    <property type="molecule type" value="Genomic_DNA"/>
</dbReference>
<evidence type="ECO:0000256" key="5">
    <source>
        <dbReference type="SAM" id="Phobius"/>
    </source>
</evidence>
<dbReference type="RefSeq" id="WP_100743075.1">
    <property type="nucleotide sequence ID" value="NZ_NPDW01000001.1"/>
</dbReference>
<organism evidence="6 7">
    <name type="scientific">Leptospira harrisiae</name>
    <dbReference type="NCBI Taxonomy" id="2023189"/>
    <lineage>
        <taxon>Bacteria</taxon>
        <taxon>Pseudomonadati</taxon>
        <taxon>Spirochaetota</taxon>
        <taxon>Spirochaetia</taxon>
        <taxon>Leptospirales</taxon>
        <taxon>Leptospiraceae</taxon>
        <taxon>Leptospira</taxon>
    </lineage>
</organism>
<feature type="transmembrane region" description="Helical" evidence="5">
    <location>
        <begin position="112"/>
        <end position="129"/>
    </location>
</feature>
<protein>
    <recommendedName>
        <fullName evidence="8">MAPEG family protein</fullName>
    </recommendedName>
</protein>
<dbReference type="Proteomes" id="UP000232145">
    <property type="component" value="Unassembled WGS sequence"/>
</dbReference>
<dbReference type="AlphaFoldDB" id="A0A2N0APD2"/>
<evidence type="ECO:0000256" key="2">
    <source>
        <dbReference type="ARBA" id="ARBA00022692"/>
    </source>
</evidence>
<dbReference type="GO" id="GO:0016020">
    <property type="term" value="C:membrane"/>
    <property type="evidence" value="ECO:0007669"/>
    <property type="project" value="UniProtKB-SubCell"/>
</dbReference>
<dbReference type="InterPro" id="IPR001129">
    <property type="entry name" value="Membr-assoc_MAPEG"/>
</dbReference>
<proteinExistence type="predicted"/>
<sequence length="130" mass="14710">MTIITICLLVSIGQIYLAKGIVALAMAKEGKGYDNHHPRMQQAKLSGWGARANGAHQNGFEAFSIFSIAILFNLLLEVDFYWLEILAMSFVALRFLYIYLYIADLPKARSTIWTLAFLCTMFIYLLPILP</sequence>
<keyword evidence="7" id="KW-1185">Reference proteome</keyword>
<evidence type="ECO:0000313" key="7">
    <source>
        <dbReference type="Proteomes" id="UP000232145"/>
    </source>
</evidence>
<name>A0A2N0APD2_9LEPT</name>
<dbReference type="PANTHER" id="PTHR35371">
    <property type="entry name" value="INNER MEMBRANE PROTEIN"/>
    <property type="match status" value="1"/>
</dbReference>
<evidence type="ECO:0008006" key="8">
    <source>
        <dbReference type="Google" id="ProtNLM"/>
    </source>
</evidence>
<dbReference type="Pfam" id="PF01124">
    <property type="entry name" value="MAPEG"/>
    <property type="match status" value="1"/>
</dbReference>
<dbReference type="SUPFAM" id="SSF161084">
    <property type="entry name" value="MAPEG domain-like"/>
    <property type="match status" value="1"/>
</dbReference>
<evidence type="ECO:0000256" key="3">
    <source>
        <dbReference type="ARBA" id="ARBA00022989"/>
    </source>
</evidence>
<dbReference type="Gene3D" id="1.20.120.550">
    <property type="entry name" value="Membrane associated eicosanoid/glutathione metabolism-like domain"/>
    <property type="match status" value="1"/>
</dbReference>
<feature type="transmembrane region" description="Helical" evidence="5">
    <location>
        <begin position="80"/>
        <end position="100"/>
    </location>
</feature>
<gene>
    <name evidence="6" type="ORF">CH364_08400</name>
</gene>
<comment type="subcellular location">
    <subcellularLocation>
        <location evidence="1">Membrane</location>
    </subcellularLocation>
</comment>
<evidence type="ECO:0000313" key="6">
    <source>
        <dbReference type="EMBL" id="PJZ86174.1"/>
    </source>
</evidence>
<dbReference type="OrthoDB" id="513661at2"/>
<dbReference type="PANTHER" id="PTHR35371:SF1">
    <property type="entry name" value="BLR7753 PROTEIN"/>
    <property type="match status" value="1"/>
</dbReference>
<keyword evidence="3 5" id="KW-1133">Transmembrane helix</keyword>